<feature type="coiled-coil region" evidence="10">
    <location>
        <begin position="407"/>
        <end position="484"/>
    </location>
</feature>
<dbReference type="InterPro" id="IPR000408">
    <property type="entry name" value="Reg_chr_condens"/>
</dbReference>
<dbReference type="InterPro" id="IPR000719">
    <property type="entry name" value="Prot_kinase_dom"/>
</dbReference>
<dbReference type="PROSITE" id="PS00626">
    <property type="entry name" value="RCC1_2"/>
    <property type="match status" value="1"/>
</dbReference>
<dbReference type="InterPro" id="IPR011009">
    <property type="entry name" value="Kinase-like_dom_sf"/>
</dbReference>
<dbReference type="OrthoDB" id="1714095at2759"/>
<keyword evidence="13" id="KW-1185">Reference proteome</keyword>
<reference evidence="12 13" key="1">
    <citation type="submission" date="2011-07" db="EMBL/GenBank/DDBJ databases">
        <authorList>
            <person name="Coyne R."/>
            <person name="Brami D."/>
            <person name="Johnson J."/>
            <person name="Hostetler J."/>
            <person name="Hannick L."/>
            <person name="Clark T."/>
            <person name="Cassidy-Hanley D."/>
            <person name="Inman J."/>
        </authorList>
    </citation>
    <scope>NUCLEOTIDE SEQUENCE [LARGE SCALE GENOMIC DNA]</scope>
    <source>
        <strain evidence="12 13">G5</strain>
    </source>
</reference>
<dbReference type="GeneID" id="14910020"/>
<dbReference type="RefSeq" id="XP_004039057.1">
    <property type="nucleotide sequence ID" value="XM_004039009.1"/>
</dbReference>
<dbReference type="InParanoid" id="G0QLS4"/>
<keyword evidence="5 12" id="KW-0418">Kinase</keyword>
<evidence type="ECO:0000259" key="11">
    <source>
        <dbReference type="PROSITE" id="PS50011"/>
    </source>
</evidence>
<dbReference type="PROSITE" id="PS50011">
    <property type="entry name" value="PROTEIN_KINASE_DOM"/>
    <property type="match status" value="1"/>
</dbReference>
<dbReference type="OMA" id="QPSVNCK"/>
<dbReference type="SUPFAM" id="SSF50985">
    <property type="entry name" value="RCC1/BLIP-II"/>
    <property type="match status" value="1"/>
</dbReference>
<keyword evidence="10" id="KW-0175">Coiled coil</keyword>
<feature type="domain" description="Protein kinase" evidence="11">
    <location>
        <begin position="523"/>
        <end position="775"/>
    </location>
</feature>
<dbReference type="PANTHER" id="PTHR44329">
    <property type="entry name" value="SERINE/THREONINE-PROTEIN KINASE TNNI3K-RELATED"/>
    <property type="match status" value="1"/>
</dbReference>
<dbReference type="Pfam" id="PF13540">
    <property type="entry name" value="RCC1_2"/>
    <property type="match status" value="2"/>
</dbReference>
<dbReference type="SUPFAM" id="SSF56112">
    <property type="entry name" value="Protein kinase-like (PK-like)"/>
    <property type="match status" value="1"/>
</dbReference>
<evidence type="ECO:0000256" key="2">
    <source>
        <dbReference type="ARBA" id="ARBA00022527"/>
    </source>
</evidence>
<evidence type="ECO:0000256" key="1">
    <source>
        <dbReference type="ARBA" id="ARBA00012513"/>
    </source>
</evidence>
<comment type="catalytic activity">
    <reaction evidence="8">
        <text>L-seryl-[protein] + ATP = O-phospho-L-seryl-[protein] + ADP + H(+)</text>
        <dbReference type="Rhea" id="RHEA:17989"/>
        <dbReference type="Rhea" id="RHEA-COMP:9863"/>
        <dbReference type="Rhea" id="RHEA-COMP:11604"/>
        <dbReference type="ChEBI" id="CHEBI:15378"/>
        <dbReference type="ChEBI" id="CHEBI:29999"/>
        <dbReference type="ChEBI" id="CHEBI:30616"/>
        <dbReference type="ChEBI" id="CHEBI:83421"/>
        <dbReference type="ChEBI" id="CHEBI:456216"/>
        <dbReference type="EC" id="2.7.11.1"/>
    </reaction>
</comment>
<keyword evidence="4" id="KW-0547">Nucleotide-binding</keyword>
<sequence length="778" mass="89278">YFGNGILNVSAGETHTILLNSKNQVQACGSNKYGQLGIQNTNIIYKPTLLIVKNFLINKQIKKKKQLKDIKIIQISCGSDHTFAISNKGQVYSWGLNLKGQLGIGSYDNQDSPILIYSLLPYGNQKRNAHNNFEDILVENLNNQSKDNTIDQLNKIKQLSSQNLKNSDYGGSDILTNILLENDEYITQIQCGTLHTIALSNKNRLFSTGYGETYALGHANNVTQCEFSQIQMPNKQQIKNISCGLTHTLCVIGQKAYIWGVAGVHEGLIFQNITELDTQQDTIVDVKAGDCLSLLLSSKGDVYCLGENIDGQLCNENLNIFYEYPKKINNLPSIGQIQTGKNHCIVISIDNKSIYGWGSNTYYQITGKNSKKKIITQPYQIQNIQQENNNYNLKVECGSYHTLILSNKNLKNQLEIFQQKSDDEEDIFLPDNYKKLSELQKEIENLKKINQNLQKSQDKQQKIYKQKENEYQKQLKDLQKYLLLKSEIPDNNKFDIKYIEQFFPKQISFRTFNSNLEIDFNEIHLEKQINEGGYGIIYRAKWRECTVAVKKFKIDQINETIIRDFLSECHAMEALRHPNIVMFLGACTKPPNFCIILELCQRGSLWNLLQTPEISLSWEDKRKLALDTARGVHYLHQCTPPIIHRDLKSLNILLDENLRCKLADFGWTKAIDNYMSNKIGTYQWMAPEVISSNSYTEKADVFSYGIILWEIASREPPYRNKSGQTVSIEVIQNDLRPSIPKKTPETLANLMKRCWDKEPQKRPSFKEIIKILELIILK</sequence>
<proteinExistence type="predicted"/>
<dbReference type="GO" id="GO:0016787">
    <property type="term" value="F:hydrolase activity"/>
    <property type="evidence" value="ECO:0007669"/>
    <property type="project" value="UniProtKB-KW"/>
</dbReference>
<evidence type="ECO:0000256" key="9">
    <source>
        <dbReference type="PROSITE-ProRule" id="PRU00235"/>
    </source>
</evidence>
<keyword evidence="2" id="KW-0723">Serine/threonine-protein kinase</keyword>
<dbReference type="InterPro" id="IPR008271">
    <property type="entry name" value="Ser/Thr_kinase_AS"/>
</dbReference>
<dbReference type="PRINTS" id="PR00109">
    <property type="entry name" value="TYRKINASE"/>
</dbReference>
<dbReference type="GO" id="GO:0106310">
    <property type="term" value="F:protein serine kinase activity"/>
    <property type="evidence" value="ECO:0007669"/>
    <property type="project" value="RHEA"/>
</dbReference>
<protein>
    <recommendedName>
        <fullName evidence="1">non-specific serine/threonine protein kinase</fullName>
        <ecNumber evidence="1">2.7.11.1</ecNumber>
    </recommendedName>
</protein>
<dbReference type="Gene3D" id="1.10.510.10">
    <property type="entry name" value="Transferase(Phosphotransferase) domain 1"/>
    <property type="match status" value="1"/>
</dbReference>
<dbReference type="InterPro" id="IPR051681">
    <property type="entry name" value="Ser/Thr_Kinases-Pseudokinases"/>
</dbReference>
<dbReference type="EMBL" id="GL983301">
    <property type="protein sequence ID" value="EGR33833.1"/>
    <property type="molecule type" value="Genomic_DNA"/>
</dbReference>
<dbReference type="Gene3D" id="3.30.200.20">
    <property type="entry name" value="Phosphorylase Kinase, domain 1"/>
    <property type="match status" value="1"/>
</dbReference>
<evidence type="ECO:0000256" key="5">
    <source>
        <dbReference type="ARBA" id="ARBA00022777"/>
    </source>
</evidence>
<evidence type="ECO:0000313" key="13">
    <source>
        <dbReference type="Proteomes" id="UP000008983"/>
    </source>
</evidence>
<evidence type="ECO:0000256" key="3">
    <source>
        <dbReference type="ARBA" id="ARBA00022679"/>
    </source>
</evidence>
<dbReference type="EC" id="2.7.11.1" evidence="1"/>
<dbReference type="SMART" id="SM00220">
    <property type="entry name" value="S_TKc"/>
    <property type="match status" value="1"/>
</dbReference>
<evidence type="ECO:0000256" key="10">
    <source>
        <dbReference type="SAM" id="Coils"/>
    </source>
</evidence>
<dbReference type="AlphaFoldDB" id="G0QLS4"/>
<evidence type="ECO:0000256" key="7">
    <source>
        <dbReference type="ARBA" id="ARBA00047899"/>
    </source>
</evidence>
<dbReference type="Pfam" id="PF00415">
    <property type="entry name" value="RCC1"/>
    <property type="match status" value="3"/>
</dbReference>
<accession>G0QLS4</accession>
<dbReference type="eggNOG" id="KOG0192">
    <property type="taxonomic scope" value="Eukaryota"/>
</dbReference>
<dbReference type="Proteomes" id="UP000008983">
    <property type="component" value="Unassembled WGS sequence"/>
</dbReference>
<dbReference type="Gene3D" id="2.130.10.30">
    <property type="entry name" value="Regulator of chromosome condensation 1/beta-lactamase-inhibitor protein II"/>
    <property type="match status" value="3"/>
</dbReference>
<keyword evidence="12" id="KW-0378">Hydrolase</keyword>
<feature type="repeat" description="RCC1" evidence="9">
    <location>
        <begin position="23"/>
        <end position="88"/>
    </location>
</feature>
<evidence type="ECO:0000256" key="6">
    <source>
        <dbReference type="ARBA" id="ARBA00022840"/>
    </source>
</evidence>
<gene>
    <name evidence="12" type="ORF">IMG5_035660</name>
</gene>
<dbReference type="STRING" id="857967.G0QLS4"/>
<dbReference type="FunFam" id="3.30.200.20:FF:000060">
    <property type="entry name" value="Serine/threonine-protein kinase isoform 1"/>
    <property type="match status" value="1"/>
</dbReference>
<dbReference type="Pfam" id="PF07714">
    <property type="entry name" value="PK_Tyr_Ser-Thr"/>
    <property type="match status" value="1"/>
</dbReference>
<dbReference type="PROSITE" id="PS50012">
    <property type="entry name" value="RCC1_3"/>
    <property type="match status" value="5"/>
</dbReference>
<dbReference type="GO" id="GO:0004674">
    <property type="term" value="F:protein serine/threonine kinase activity"/>
    <property type="evidence" value="ECO:0007669"/>
    <property type="project" value="UniProtKB-KW"/>
</dbReference>
<dbReference type="GO" id="GO:0005524">
    <property type="term" value="F:ATP binding"/>
    <property type="evidence" value="ECO:0007669"/>
    <property type="project" value="UniProtKB-KW"/>
</dbReference>
<keyword evidence="3 12" id="KW-0808">Transferase</keyword>
<name>G0QLS4_ICHMU</name>
<feature type="repeat" description="RCC1" evidence="9">
    <location>
        <begin position="203"/>
        <end position="254"/>
    </location>
</feature>
<evidence type="ECO:0000313" key="12">
    <source>
        <dbReference type="EMBL" id="EGR33833.1"/>
    </source>
</evidence>
<evidence type="ECO:0000256" key="8">
    <source>
        <dbReference type="ARBA" id="ARBA00048679"/>
    </source>
</evidence>
<feature type="repeat" description="RCC1" evidence="9">
    <location>
        <begin position="352"/>
        <end position="408"/>
    </location>
</feature>
<organism evidence="12 13">
    <name type="scientific">Ichthyophthirius multifiliis</name>
    <name type="common">White spot disease agent</name>
    <name type="synonym">Ich</name>
    <dbReference type="NCBI Taxonomy" id="5932"/>
    <lineage>
        <taxon>Eukaryota</taxon>
        <taxon>Sar</taxon>
        <taxon>Alveolata</taxon>
        <taxon>Ciliophora</taxon>
        <taxon>Intramacronucleata</taxon>
        <taxon>Oligohymenophorea</taxon>
        <taxon>Hymenostomatida</taxon>
        <taxon>Ophryoglenina</taxon>
        <taxon>Ichthyophthirius</taxon>
    </lineage>
</organism>
<dbReference type="InterPro" id="IPR001245">
    <property type="entry name" value="Ser-Thr/Tyr_kinase_cat_dom"/>
</dbReference>
<dbReference type="CDD" id="cd13999">
    <property type="entry name" value="STKc_MAP3K-like"/>
    <property type="match status" value="1"/>
</dbReference>
<dbReference type="PROSITE" id="PS00108">
    <property type="entry name" value="PROTEIN_KINASE_ST"/>
    <property type="match status" value="1"/>
</dbReference>
<feature type="non-terminal residue" evidence="12">
    <location>
        <position position="1"/>
    </location>
</feature>
<comment type="catalytic activity">
    <reaction evidence="7">
        <text>L-threonyl-[protein] + ATP = O-phospho-L-threonyl-[protein] + ADP + H(+)</text>
        <dbReference type="Rhea" id="RHEA:46608"/>
        <dbReference type="Rhea" id="RHEA-COMP:11060"/>
        <dbReference type="Rhea" id="RHEA-COMP:11605"/>
        <dbReference type="ChEBI" id="CHEBI:15378"/>
        <dbReference type="ChEBI" id="CHEBI:30013"/>
        <dbReference type="ChEBI" id="CHEBI:30616"/>
        <dbReference type="ChEBI" id="CHEBI:61977"/>
        <dbReference type="ChEBI" id="CHEBI:456216"/>
        <dbReference type="EC" id="2.7.11.1"/>
    </reaction>
</comment>
<evidence type="ECO:0000256" key="4">
    <source>
        <dbReference type="ARBA" id="ARBA00022741"/>
    </source>
</evidence>
<feature type="repeat" description="RCC1" evidence="9">
    <location>
        <begin position="89"/>
        <end position="202"/>
    </location>
</feature>
<feature type="repeat" description="RCC1" evidence="9">
    <location>
        <begin position="300"/>
        <end position="350"/>
    </location>
</feature>
<dbReference type="InterPro" id="IPR009091">
    <property type="entry name" value="RCC1/BLIP-II"/>
</dbReference>
<keyword evidence="6" id="KW-0067">ATP-binding</keyword>